<comment type="caution">
    <text evidence="1">The sequence shown here is derived from an EMBL/GenBank/DDBJ whole genome shotgun (WGS) entry which is preliminary data.</text>
</comment>
<evidence type="ECO:0000313" key="2">
    <source>
        <dbReference type="Proteomes" id="UP000814140"/>
    </source>
</evidence>
<keyword evidence="2" id="KW-1185">Reference proteome</keyword>
<dbReference type="Proteomes" id="UP000814140">
    <property type="component" value="Unassembled WGS sequence"/>
</dbReference>
<reference evidence="1" key="2">
    <citation type="journal article" date="2022" name="New Phytol.">
        <title>Evolutionary transition to the ectomycorrhizal habit in the genomes of a hyperdiverse lineage of mushroom-forming fungi.</title>
        <authorList>
            <person name="Looney B."/>
            <person name="Miyauchi S."/>
            <person name="Morin E."/>
            <person name="Drula E."/>
            <person name="Courty P.E."/>
            <person name="Kohler A."/>
            <person name="Kuo A."/>
            <person name="LaButti K."/>
            <person name="Pangilinan J."/>
            <person name="Lipzen A."/>
            <person name="Riley R."/>
            <person name="Andreopoulos W."/>
            <person name="He G."/>
            <person name="Johnson J."/>
            <person name="Nolan M."/>
            <person name="Tritt A."/>
            <person name="Barry K.W."/>
            <person name="Grigoriev I.V."/>
            <person name="Nagy L.G."/>
            <person name="Hibbett D."/>
            <person name="Henrissat B."/>
            <person name="Matheny P.B."/>
            <person name="Labbe J."/>
            <person name="Martin F.M."/>
        </authorList>
    </citation>
    <scope>NUCLEOTIDE SEQUENCE</scope>
    <source>
        <strain evidence="1">HHB10654</strain>
    </source>
</reference>
<name>A0ACB8SF39_9AGAM</name>
<sequence>MSPDTSFDDSATDQRHQSEGFPVQVGIDADYPAYIPPSSFNTTDIPGLHSEISTLEFVDSTATNYNLDPDQRVLAHQYNELATADKLMLSFIRSIAQSSVDAAVDRKLATITETLATIKELCQQAWTLTKVQVKLQKLLKILVRHYLIKPMRTYSAVAKVVSLHLTTKAPEYRLTLYTTDQTVRQAVDDAVVDHVTNARSTLRKEVFKATQNKTSLVVFARDIVDAFHAPSIPQIIPQNIMAHIALMRDVAAPLAKTHAQRQASSTSGQRGGDTGFWTALEDRLEDLYAKLGKDRTAEAWLQWEVDIIAKDKKLYARPRKAKKAIDREELDGMLSIESESSEASGSSHMQEAQVHEAVTEQQSDAGDQSSSVAESTGPSQGNAGDEDASGLSIESLGNVAASLG</sequence>
<proteinExistence type="predicted"/>
<gene>
    <name evidence="1" type="ORF">BV25DRAFT_1922306</name>
</gene>
<organism evidence="1 2">
    <name type="scientific">Artomyces pyxidatus</name>
    <dbReference type="NCBI Taxonomy" id="48021"/>
    <lineage>
        <taxon>Eukaryota</taxon>
        <taxon>Fungi</taxon>
        <taxon>Dikarya</taxon>
        <taxon>Basidiomycota</taxon>
        <taxon>Agaricomycotina</taxon>
        <taxon>Agaricomycetes</taxon>
        <taxon>Russulales</taxon>
        <taxon>Auriscalpiaceae</taxon>
        <taxon>Artomyces</taxon>
    </lineage>
</organism>
<dbReference type="EMBL" id="MU277337">
    <property type="protein sequence ID" value="KAI0054858.1"/>
    <property type="molecule type" value="Genomic_DNA"/>
</dbReference>
<evidence type="ECO:0000313" key="1">
    <source>
        <dbReference type="EMBL" id="KAI0054858.1"/>
    </source>
</evidence>
<reference evidence="1" key="1">
    <citation type="submission" date="2021-03" db="EMBL/GenBank/DDBJ databases">
        <authorList>
            <consortium name="DOE Joint Genome Institute"/>
            <person name="Ahrendt S."/>
            <person name="Looney B.P."/>
            <person name="Miyauchi S."/>
            <person name="Morin E."/>
            <person name="Drula E."/>
            <person name="Courty P.E."/>
            <person name="Chicoki N."/>
            <person name="Fauchery L."/>
            <person name="Kohler A."/>
            <person name="Kuo A."/>
            <person name="Labutti K."/>
            <person name="Pangilinan J."/>
            <person name="Lipzen A."/>
            <person name="Riley R."/>
            <person name="Andreopoulos W."/>
            <person name="He G."/>
            <person name="Johnson J."/>
            <person name="Barry K.W."/>
            <person name="Grigoriev I.V."/>
            <person name="Nagy L."/>
            <person name="Hibbett D."/>
            <person name="Henrissat B."/>
            <person name="Matheny P.B."/>
            <person name="Labbe J."/>
            <person name="Martin F."/>
        </authorList>
    </citation>
    <scope>NUCLEOTIDE SEQUENCE</scope>
    <source>
        <strain evidence="1">HHB10654</strain>
    </source>
</reference>
<protein>
    <submittedName>
        <fullName evidence="1">Uncharacterized protein</fullName>
    </submittedName>
</protein>
<accession>A0ACB8SF39</accession>